<proteinExistence type="predicted"/>
<comment type="caution">
    <text evidence="1">The sequence shown here is derived from an EMBL/GenBank/DDBJ whole genome shotgun (WGS) entry which is preliminary data.</text>
</comment>
<organism evidence="1 2">
    <name type="scientific">Seonamhaeicola marinus</name>
    <dbReference type="NCBI Taxonomy" id="1912246"/>
    <lineage>
        <taxon>Bacteria</taxon>
        <taxon>Pseudomonadati</taxon>
        <taxon>Bacteroidota</taxon>
        <taxon>Flavobacteriia</taxon>
        <taxon>Flavobacteriales</taxon>
        <taxon>Flavobacteriaceae</taxon>
    </lineage>
</organism>
<reference evidence="1 2" key="1">
    <citation type="submission" date="2019-08" db="EMBL/GenBank/DDBJ databases">
        <title>Seonamhaeicola sediminis sp. nov., isolated from marine sediment.</title>
        <authorList>
            <person name="Cao W.R."/>
        </authorList>
    </citation>
    <scope>NUCLEOTIDE SEQUENCE [LARGE SCALE GENOMIC DNA]</scope>
    <source>
        <strain evidence="1 2">B011</strain>
    </source>
</reference>
<dbReference type="SUPFAM" id="SSF109854">
    <property type="entry name" value="DinB/YfiT-like putative metalloenzymes"/>
    <property type="match status" value="1"/>
</dbReference>
<dbReference type="EMBL" id="VSDQ01000332">
    <property type="protein sequence ID" value="TYA86778.1"/>
    <property type="molecule type" value="Genomic_DNA"/>
</dbReference>
<evidence type="ECO:0000313" key="1">
    <source>
        <dbReference type="EMBL" id="TYA86778.1"/>
    </source>
</evidence>
<dbReference type="InterPro" id="IPR034660">
    <property type="entry name" value="DinB/YfiT-like"/>
</dbReference>
<accession>A0A5D0IU89</accession>
<dbReference type="AlphaFoldDB" id="A0A5D0IU89"/>
<dbReference type="Proteomes" id="UP000323930">
    <property type="component" value="Unassembled WGS sequence"/>
</dbReference>
<dbReference type="OrthoDB" id="119432at2"/>
<name>A0A5D0IU89_9FLAO</name>
<sequence length="160" mass="18657">MKSNLFFVGMLCLLMIGFQLKTEAQEVGDYNFLKERLENTKAITIKVIEAMPESLYMYKPTDDLRTYKALVSHIVYSIEWNIALLKNEPIKWQPGDENRFSKQELIEYANEEFDNLIQFMTSTKASPELTEKVIDVLNHNAHHRGQLMIYLRLKGITPPN</sequence>
<keyword evidence="2" id="KW-1185">Reference proteome</keyword>
<evidence type="ECO:0000313" key="2">
    <source>
        <dbReference type="Proteomes" id="UP000323930"/>
    </source>
</evidence>
<gene>
    <name evidence="1" type="ORF">FUA24_04430</name>
</gene>
<evidence type="ECO:0008006" key="3">
    <source>
        <dbReference type="Google" id="ProtNLM"/>
    </source>
</evidence>
<dbReference type="RefSeq" id="WP_148540202.1">
    <property type="nucleotide sequence ID" value="NZ_VSDQ01000332.1"/>
</dbReference>
<dbReference type="Gene3D" id="1.20.120.450">
    <property type="entry name" value="dinb family like domain"/>
    <property type="match status" value="1"/>
</dbReference>
<protein>
    <recommendedName>
        <fullName evidence="3">DinB family protein</fullName>
    </recommendedName>
</protein>